<evidence type="ECO:0000313" key="3">
    <source>
        <dbReference type="Proteomes" id="UP001359781"/>
    </source>
</evidence>
<keyword evidence="3" id="KW-1185">Reference proteome</keyword>
<evidence type="ECO:0000256" key="1">
    <source>
        <dbReference type="SAM" id="MobiDB-lite"/>
    </source>
</evidence>
<accession>A0ABU8NW68</accession>
<sequence length="108" mass="11390">MKINMAAVWRSTNTPNPILAKASAASSPQFSSSPSKLLDEESALEEPPANKIVNKKYTHGKKIITMPASHTRDCERCISGGTAIEEKLSCTVLGPVPCVIIGALVAIG</sequence>
<name>A0ABU8NW68_9CORY</name>
<feature type="compositionally biased region" description="Low complexity" evidence="1">
    <location>
        <begin position="22"/>
        <end position="36"/>
    </location>
</feature>
<comment type="caution">
    <text evidence="2">The sequence shown here is derived from an EMBL/GenBank/DDBJ whole genome shotgun (WGS) entry which is preliminary data.</text>
</comment>
<evidence type="ECO:0000313" key="2">
    <source>
        <dbReference type="EMBL" id="MEJ4099257.1"/>
    </source>
</evidence>
<proteinExistence type="predicted"/>
<gene>
    <name evidence="2" type="ORF">V5S96_02625</name>
</gene>
<reference evidence="2 3" key="1">
    <citation type="submission" date="2024-02" db="EMBL/GenBank/DDBJ databases">
        <title>Whole genome sequencing and characterization of Corynebacterium isolated from the ocular surface of dry eye disease sufferers.</title>
        <authorList>
            <person name="Naqvi M."/>
        </authorList>
    </citation>
    <scope>NUCLEOTIDE SEQUENCE [LARGE SCALE GENOMIC DNA]</scope>
    <source>
        <strain evidence="2 3">PCRF</strain>
    </source>
</reference>
<dbReference type="EMBL" id="JBAHVJ010000003">
    <property type="protein sequence ID" value="MEJ4099257.1"/>
    <property type="molecule type" value="Genomic_DNA"/>
</dbReference>
<dbReference type="Proteomes" id="UP001359781">
    <property type="component" value="Unassembled WGS sequence"/>
</dbReference>
<organism evidence="2 3">
    <name type="scientific">Corynebacterium mastitidis</name>
    <dbReference type="NCBI Taxonomy" id="161890"/>
    <lineage>
        <taxon>Bacteria</taxon>
        <taxon>Bacillati</taxon>
        <taxon>Actinomycetota</taxon>
        <taxon>Actinomycetes</taxon>
        <taxon>Mycobacteriales</taxon>
        <taxon>Corynebacteriaceae</taxon>
        <taxon>Corynebacterium</taxon>
    </lineage>
</organism>
<dbReference type="RefSeq" id="WP_337891355.1">
    <property type="nucleotide sequence ID" value="NZ_JBAHVJ010000003.1"/>
</dbReference>
<protein>
    <submittedName>
        <fullName evidence="2">Uncharacterized protein</fullName>
    </submittedName>
</protein>
<feature type="region of interest" description="Disordered" evidence="1">
    <location>
        <begin position="22"/>
        <end position="50"/>
    </location>
</feature>